<keyword evidence="3" id="KW-1185">Reference proteome</keyword>
<feature type="region of interest" description="Disordered" evidence="1">
    <location>
        <begin position="1"/>
        <end position="50"/>
    </location>
</feature>
<evidence type="ECO:0000313" key="3">
    <source>
        <dbReference type="Proteomes" id="UP001196413"/>
    </source>
</evidence>
<feature type="compositionally biased region" description="Low complexity" evidence="1">
    <location>
        <begin position="38"/>
        <end position="50"/>
    </location>
</feature>
<evidence type="ECO:0000256" key="1">
    <source>
        <dbReference type="SAM" id="MobiDB-lite"/>
    </source>
</evidence>
<name>A0AAD5MUV8_PARTN</name>
<organism evidence="2 3">
    <name type="scientific">Parelaphostrongylus tenuis</name>
    <name type="common">Meningeal worm</name>
    <dbReference type="NCBI Taxonomy" id="148309"/>
    <lineage>
        <taxon>Eukaryota</taxon>
        <taxon>Metazoa</taxon>
        <taxon>Ecdysozoa</taxon>
        <taxon>Nematoda</taxon>
        <taxon>Chromadorea</taxon>
        <taxon>Rhabditida</taxon>
        <taxon>Rhabditina</taxon>
        <taxon>Rhabditomorpha</taxon>
        <taxon>Strongyloidea</taxon>
        <taxon>Metastrongylidae</taxon>
        <taxon>Parelaphostrongylus</taxon>
    </lineage>
</organism>
<gene>
    <name evidence="2" type="ORF">KIN20_006996</name>
</gene>
<evidence type="ECO:0000313" key="2">
    <source>
        <dbReference type="EMBL" id="KAJ1351059.1"/>
    </source>
</evidence>
<proteinExistence type="predicted"/>
<dbReference type="AlphaFoldDB" id="A0AAD5MUV8"/>
<comment type="caution">
    <text evidence="2">The sequence shown here is derived from an EMBL/GenBank/DDBJ whole genome shotgun (WGS) entry which is preliminary data.</text>
</comment>
<accession>A0AAD5MUV8</accession>
<sequence length="50" mass="5342">MVKSPRKGHDKNTLQSDHHNDEPLFPNGYEENSKNGCSGAQIASGAISSS</sequence>
<dbReference type="EMBL" id="JAHQIW010000992">
    <property type="protein sequence ID" value="KAJ1351059.1"/>
    <property type="molecule type" value="Genomic_DNA"/>
</dbReference>
<dbReference type="Proteomes" id="UP001196413">
    <property type="component" value="Unassembled WGS sequence"/>
</dbReference>
<feature type="compositionally biased region" description="Basic and acidic residues" evidence="1">
    <location>
        <begin position="10"/>
        <end position="22"/>
    </location>
</feature>
<reference evidence="2" key="1">
    <citation type="submission" date="2021-06" db="EMBL/GenBank/DDBJ databases">
        <title>Parelaphostrongylus tenuis whole genome reference sequence.</title>
        <authorList>
            <person name="Garwood T.J."/>
            <person name="Larsen P.A."/>
            <person name="Fountain-Jones N.M."/>
            <person name="Garbe J.R."/>
            <person name="Macchietto M.G."/>
            <person name="Kania S.A."/>
            <person name="Gerhold R.W."/>
            <person name="Richards J.E."/>
            <person name="Wolf T.M."/>
        </authorList>
    </citation>
    <scope>NUCLEOTIDE SEQUENCE</scope>
    <source>
        <strain evidence="2">MNPRO001-30</strain>
        <tissue evidence="2">Meninges</tissue>
    </source>
</reference>
<protein>
    <submittedName>
        <fullName evidence="2">Uncharacterized protein</fullName>
    </submittedName>
</protein>